<gene>
    <name evidence="2" type="ORF">KGD82_16500</name>
</gene>
<proteinExistence type="predicted"/>
<dbReference type="EMBL" id="CP074402">
    <property type="protein sequence ID" value="QVJ00360.1"/>
    <property type="molecule type" value="Genomic_DNA"/>
</dbReference>
<dbReference type="Proteomes" id="UP000682416">
    <property type="component" value="Chromosome"/>
</dbReference>
<dbReference type="AlphaFoldDB" id="A0A975L782"/>
<dbReference type="KEGG" id="nec:KGD82_16500"/>
<evidence type="ECO:0000313" key="3">
    <source>
        <dbReference type="Proteomes" id="UP000682416"/>
    </source>
</evidence>
<sequence length="111" mass="12435">MNHEYETTRDAYAHLEHTETSHRLAVEALADFDPEVDDQAELIRDLFGCRDRAHLARVEAARATGFLSLACEDHGATLSDVVNRFSRRLIMSAPPKPTTPESWGPEEGMRG</sequence>
<keyword evidence="3" id="KW-1185">Reference proteome</keyword>
<evidence type="ECO:0000256" key="1">
    <source>
        <dbReference type="SAM" id="MobiDB-lite"/>
    </source>
</evidence>
<protein>
    <submittedName>
        <fullName evidence="2">Uncharacterized protein</fullName>
    </submittedName>
</protein>
<evidence type="ECO:0000313" key="2">
    <source>
        <dbReference type="EMBL" id="QVJ00360.1"/>
    </source>
</evidence>
<reference evidence="2" key="1">
    <citation type="submission" date="2021-05" db="EMBL/GenBank/DDBJ databases">
        <authorList>
            <person name="Kaiqin L."/>
            <person name="Jian G."/>
        </authorList>
    </citation>
    <scope>NUCLEOTIDE SEQUENCE</scope>
    <source>
        <strain evidence="2">HDS5</strain>
    </source>
</reference>
<accession>A0A975L782</accession>
<feature type="region of interest" description="Disordered" evidence="1">
    <location>
        <begin position="92"/>
        <end position="111"/>
    </location>
</feature>
<name>A0A975L782_9ACTN</name>
<organism evidence="2 3">
    <name type="scientific">Nocardiopsis eucommiae</name>
    <dbReference type="NCBI Taxonomy" id="2831970"/>
    <lineage>
        <taxon>Bacteria</taxon>
        <taxon>Bacillati</taxon>
        <taxon>Actinomycetota</taxon>
        <taxon>Actinomycetes</taxon>
        <taxon>Streptosporangiales</taxon>
        <taxon>Nocardiopsidaceae</taxon>
        <taxon>Nocardiopsis</taxon>
    </lineage>
</organism>